<dbReference type="EMBL" id="JAEUBD010001504">
    <property type="protein sequence ID" value="KAH3659803.1"/>
    <property type="molecule type" value="Genomic_DNA"/>
</dbReference>
<name>A0A9P8NTY2_9ASCO</name>
<dbReference type="Proteomes" id="UP000788993">
    <property type="component" value="Unassembled WGS sequence"/>
</dbReference>
<comment type="caution">
    <text evidence="1">The sequence shown here is derived from an EMBL/GenBank/DDBJ whole genome shotgun (WGS) entry which is preliminary data.</text>
</comment>
<proteinExistence type="predicted"/>
<gene>
    <name evidence="1" type="ORF">OGATHE_005848</name>
</gene>
<evidence type="ECO:0000313" key="1">
    <source>
        <dbReference type="EMBL" id="KAH3659803.1"/>
    </source>
</evidence>
<organism evidence="1 2">
    <name type="scientific">Ogataea polymorpha</name>
    <dbReference type="NCBI Taxonomy" id="460523"/>
    <lineage>
        <taxon>Eukaryota</taxon>
        <taxon>Fungi</taxon>
        <taxon>Dikarya</taxon>
        <taxon>Ascomycota</taxon>
        <taxon>Saccharomycotina</taxon>
        <taxon>Pichiomycetes</taxon>
        <taxon>Pichiales</taxon>
        <taxon>Pichiaceae</taxon>
        <taxon>Ogataea</taxon>
    </lineage>
</organism>
<reference evidence="1" key="2">
    <citation type="submission" date="2021-01" db="EMBL/GenBank/DDBJ databases">
        <authorList>
            <person name="Schikora-Tamarit M.A."/>
        </authorList>
    </citation>
    <scope>NUCLEOTIDE SEQUENCE</scope>
    <source>
        <strain evidence="1">NCAIM Y.01608</strain>
    </source>
</reference>
<dbReference type="AlphaFoldDB" id="A0A9P8NTY2"/>
<sequence length="226" mass="24358">MPSFSRYFITAGVPPNFCKSAITYFPEGLKSPSNGVFSEMAWKSSIVRSTLAELAMASRCKTALVDPPVAITYAMAFSNAGLVMMSRGVNPERSKVFIDSPMLSHSIIFSFDTAGAEDEPGRDIPITSAAEAMVLAVYIPPQDPGPGQACRTISFLCSSFMVLLRYCPYDWKADTTSSFSGTPAQVPEPGRIVPPYTMMDGLLCLAKPIRTPGMFLSQDGIPIQAS</sequence>
<accession>A0A9P8NTY2</accession>
<reference evidence="1" key="1">
    <citation type="journal article" date="2021" name="Open Biol.">
        <title>Shared evolutionary footprints suggest mitochondrial oxidative damage underlies multiple complex I losses in fungi.</title>
        <authorList>
            <person name="Schikora-Tamarit M.A."/>
            <person name="Marcet-Houben M."/>
            <person name="Nosek J."/>
            <person name="Gabaldon T."/>
        </authorList>
    </citation>
    <scope>NUCLEOTIDE SEQUENCE</scope>
    <source>
        <strain evidence="1">NCAIM Y.01608</strain>
    </source>
</reference>
<keyword evidence="2" id="KW-1185">Reference proteome</keyword>
<protein>
    <submittedName>
        <fullName evidence="1">Uncharacterized protein</fullName>
    </submittedName>
</protein>
<evidence type="ECO:0000313" key="2">
    <source>
        <dbReference type="Proteomes" id="UP000788993"/>
    </source>
</evidence>